<organism evidence="1 2">
    <name type="scientific">Seminavis robusta</name>
    <dbReference type="NCBI Taxonomy" id="568900"/>
    <lineage>
        <taxon>Eukaryota</taxon>
        <taxon>Sar</taxon>
        <taxon>Stramenopiles</taxon>
        <taxon>Ochrophyta</taxon>
        <taxon>Bacillariophyta</taxon>
        <taxon>Bacillariophyceae</taxon>
        <taxon>Bacillariophycidae</taxon>
        <taxon>Naviculales</taxon>
        <taxon>Naviculaceae</taxon>
        <taxon>Seminavis</taxon>
    </lineage>
</organism>
<name>A0A9N8H603_9STRA</name>
<dbReference type="Proteomes" id="UP001153069">
    <property type="component" value="Unassembled WGS sequence"/>
</dbReference>
<comment type="caution">
    <text evidence="1">The sequence shown here is derived from an EMBL/GenBank/DDBJ whole genome shotgun (WGS) entry which is preliminary data.</text>
</comment>
<reference evidence="1" key="1">
    <citation type="submission" date="2020-06" db="EMBL/GenBank/DDBJ databases">
        <authorList>
            <consortium name="Plant Systems Biology data submission"/>
        </authorList>
    </citation>
    <scope>NUCLEOTIDE SEQUENCE</scope>
    <source>
        <strain evidence="1">D6</strain>
    </source>
</reference>
<gene>
    <name evidence="1" type="ORF">SEMRO_130_G061991.1</name>
</gene>
<keyword evidence="2" id="KW-1185">Reference proteome</keyword>
<accession>A0A9N8H603</accession>
<evidence type="ECO:0000313" key="2">
    <source>
        <dbReference type="Proteomes" id="UP001153069"/>
    </source>
</evidence>
<dbReference type="AlphaFoldDB" id="A0A9N8H603"/>
<sequence>MPFLIYATRDVLLGIRALASSAMLDSMRTSSWDRLSTTLGRNFSEASRGQSYTLKNVKFLSLNNSEGTVPGNSLESIMLAMANACQVATCSRSVPVSWVMTKNPKLIRQSKLPSSVGTVPHIPAPPR</sequence>
<proteinExistence type="predicted"/>
<protein>
    <submittedName>
        <fullName evidence="1">Uncharacterized protein</fullName>
    </submittedName>
</protein>
<dbReference type="EMBL" id="CAICTM010000129">
    <property type="protein sequence ID" value="CAB9502211.1"/>
    <property type="molecule type" value="Genomic_DNA"/>
</dbReference>
<evidence type="ECO:0000313" key="1">
    <source>
        <dbReference type="EMBL" id="CAB9502211.1"/>
    </source>
</evidence>